<keyword evidence="5" id="KW-0175">Coiled coil</keyword>
<evidence type="ECO:0000313" key="10">
    <source>
        <dbReference type="EMBL" id="EIW85018.1"/>
    </source>
</evidence>
<dbReference type="InterPro" id="IPR045242">
    <property type="entry name" value="Syntaxin"/>
</dbReference>
<dbReference type="GO" id="GO:0006886">
    <property type="term" value="P:intracellular protein transport"/>
    <property type="evidence" value="ECO:0007669"/>
    <property type="project" value="TreeGrafter"/>
</dbReference>
<name>A0A5M3N0W5_CONPW</name>
<protein>
    <submittedName>
        <fullName evidence="10">t-SNARE</fullName>
    </submittedName>
</protein>
<comment type="subcellular location">
    <subcellularLocation>
        <location evidence="1">Membrane</location>
        <topology evidence="1">Single-pass type IV membrane protein</topology>
    </subcellularLocation>
</comment>
<dbReference type="GeneID" id="19209969"/>
<feature type="region of interest" description="Disordered" evidence="7">
    <location>
        <begin position="84"/>
        <end position="103"/>
    </location>
</feature>
<reference evidence="11" key="1">
    <citation type="journal article" date="2012" name="Science">
        <title>The Paleozoic origin of enzymatic lignin decomposition reconstructed from 31 fungal genomes.</title>
        <authorList>
            <person name="Floudas D."/>
            <person name="Binder M."/>
            <person name="Riley R."/>
            <person name="Barry K."/>
            <person name="Blanchette R.A."/>
            <person name="Henrissat B."/>
            <person name="Martinez A.T."/>
            <person name="Otillar R."/>
            <person name="Spatafora J.W."/>
            <person name="Yadav J.S."/>
            <person name="Aerts A."/>
            <person name="Benoit I."/>
            <person name="Boyd A."/>
            <person name="Carlson A."/>
            <person name="Copeland A."/>
            <person name="Coutinho P.M."/>
            <person name="de Vries R.P."/>
            <person name="Ferreira P."/>
            <person name="Findley K."/>
            <person name="Foster B."/>
            <person name="Gaskell J."/>
            <person name="Glotzer D."/>
            <person name="Gorecki P."/>
            <person name="Heitman J."/>
            <person name="Hesse C."/>
            <person name="Hori C."/>
            <person name="Igarashi K."/>
            <person name="Jurgens J.A."/>
            <person name="Kallen N."/>
            <person name="Kersten P."/>
            <person name="Kohler A."/>
            <person name="Kuees U."/>
            <person name="Kumar T.K.A."/>
            <person name="Kuo A."/>
            <person name="LaButti K."/>
            <person name="Larrondo L.F."/>
            <person name="Lindquist E."/>
            <person name="Ling A."/>
            <person name="Lombard V."/>
            <person name="Lucas S."/>
            <person name="Lundell T."/>
            <person name="Martin R."/>
            <person name="McLaughlin D.J."/>
            <person name="Morgenstern I."/>
            <person name="Morin E."/>
            <person name="Murat C."/>
            <person name="Nagy L.G."/>
            <person name="Nolan M."/>
            <person name="Ohm R.A."/>
            <person name="Patyshakuliyeva A."/>
            <person name="Rokas A."/>
            <person name="Ruiz-Duenas F.J."/>
            <person name="Sabat G."/>
            <person name="Salamov A."/>
            <person name="Samejima M."/>
            <person name="Schmutz J."/>
            <person name="Slot J.C."/>
            <person name="St John F."/>
            <person name="Stenlid J."/>
            <person name="Sun H."/>
            <person name="Sun S."/>
            <person name="Syed K."/>
            <person name="Tsang A."/>
            <person name="Wiebenga A."/>
            <person name="Young D."/>
            <person name="Pisabarro A."/>
            <person name="Eastwood D.C."/>
            <person name="Martin F."/>
            <person name="Cullen D."/>
            <person name="Grigoriev I.V."/>
            <person name="Hibbett D.S."/>
        </authorList>
    </citation>
    <scope>NUCLEOTIDE SEQUENCE [LARGE SCALE GENOMIC DNA]</scope>
    <source>
        <strain evidence="11">RWD-64-598 SS2</strain>
    </source>
</reference>
<dbReference type="PANTHER" id="PTHR19957:SF307">
    <property type="entry name" value="PROTEIN SSO1-RELATED"/>
    <property type="match status" value="1"/>
</dbReference>
<evidence type="ECO:0000256" key="7">
    <source>
        <dbReference type="SAM" id="MobiDB-lite"/>
    </source>
</evidence>
<feature type="domain" description="T-SNARE coiled-coil homology" evidence="9">
    <location>
        <begin position="211"/>
        <end position="273"/>
    </location>
</feature>
<dbReference type="InterPro" id="IPR006011">
    <property type="entry name" value="Syntaxin_N"/>
</dbReference>
<keyword evidence="4 8" id="KW-1133">Transmembrane helix</keyword>
<feature type="compositionally biased region" description="Polar residues" evidence="7">
    <location>
        <begin position="84"/>
        <end position="94"/>
    </location>
</feature>
<gene>
    <name evidence="10" type="ORF">CONPUDRAFT_79717</name>
</gene>
<feature type="compositionally biased region" description="Gly residues" evidence="7">
    <location>
        <begin position="37"/>
        <end position="47"/>
    </location>
</feature>
<evidence type="ECO:0000313" key="11">
    <source>
        <dbReference type="Proteomes" id="UP000053558"/>
    </source>
</evidence>
<dbReference type="SMART" id="SM00503">
    <property type="entry name" value="SynN"/>
    <property type="match status" value="1"/>
</dbReference>
<evidence type="ECO:0000256" key="5">
    <source>
        <dbReference type="ARBA" id="ARBA00023054"/>
    </source>
</evidence>
<dbReference type="KEGG" id="cput:CONPUDRAFT_79717"/>
<dbReference type="InterPro" id="IPR000727">
    <property type="entry name" value="T_SNARE_dom"/>
</dbReference>
<dbReference type="FunFam" id="1.20.58.70:FF:000008">
    <property type="entry name" value="Syntaxin family protein"/>
    <property type="match status" value="1"/>
</dbReference>
<accession>A0A5M3N0W5</accession>
<feature type="transmembrane region" description="Helical" evidence="8">
    <location>
        <begin position="285"/>
        <end position="307"/>
    </location>
</feature>
<evidence type="ECO:0000256" key="6">
    <source>
        <dbReference type="ARBA" id="ARBA00023136"/>
    </source>
</evidence>
<dbReference type="Pfam" id="PF00804">
    <property type="entry name" value="Syntaxin"/>
    <property type="match status" value="1"/>
</dbReference>
<evidence type="ECO:0000256" key="2">
    <source>
        <dbReference type="ARBA" id="ARBA00009063"/>
    </source>
</evidence>
<dbReference type="OrthoDB" id="10255013at2759"/>
<evidence type="ECO:0000256" key="3">
    <source>
        <dbReference type="ARBA" id="ARBA00022692"/>
    </source>
</evidence>
<keyword evidence="11" id="KW-1185">Reference proteome</keyword>
<dbReference type="Pfam" id="PF05739">
    <property type="entry name" value="SNARE"/>
    <property type="match status" value="1"/>
</dbReference>
<keyword evidence="6 8" id="KW-0472">Membrane</keyword>
<evidence type="ECO:0000256" key="8">
    <source>
        <dbReference type="SAM" id="Phobius"/>
    </source>
</evidence>
<dbReference type="SMART" id="SM00397">
    <property type="entry name" value="t_SNARE"/>
    <property type="match status" value="1"/>
</dbReference>
<dbReference type="SUPFAM" id="SSF47661">
    <property type="entry name" value="t-snare proteins"/>
    <property type="match status" value="1"/>
</dbReference>
<dbReference type="AlphaFoldDB" id="A0A5M3N0W5"/>
<proteinExistence type="inferred from homology"/>
<dbReference type="GO" id="GO:0005484">
    <property type="term" value="F:SNAP receptor activity"/>
    <property type="evidence" value="ECO:0007669"/>
    <property type="project" value="TreeGrafter"/>
</dbReference>
<dbReference type="RefSeq" id="XP_007764264.1">
    <property type="nucleotide sequence ID" value="XM_007766074.1"/>
</dbReference>
<evidence type="ECO:0000259" key="9">
    <source>
        <dbReference type="PROSITE" id="PS50192"/>
    </source>
</evidence>
<dbReference type="GO" id="GO:0005886">
    <property type="term" value="C:plasma membrane"/>
    <property type="evidence" value="ECO:0007669"/>
    <property type="project" value="TreeGrafter"/>
</dbReference>
<dbReference type="EMBL" id="JH711574">
    <property type="protein sequence ID" value="EIW85018.1"/>
    <property type="molecule type" value="Genomic_DNA"/>
</dbReference>
<dbReference type="GO" id="GO:0000149">
    <property type="term" value="F:SNARE binding"/>
    <property type="evidence" value="ECO:0007669"/>
    <property type="project" value="TreeGrafter"/>
</dbReference>
<dbReference type="PROSITE" id="PS50192">
    <property type="entry name" value="T_SNARE"/>
    <property type="match status" value="1"/>
</dbReference>
<sequence>MAQDRLAALRAQRQQQPPAAGPGGYEMQSVNTPQYANGGGQNNGGDSMGSFMSEVASIQDGIQQFDGNINRISDLHSRSLNTLDESASQQNSAQLDELAEDTRQLSNSLSKRIKALGTSVKGGGQEAQIRKNQIEHVRAKFVETLQRYQEVERQYRARYKQRVERQFKIVKPEATPEEVAAVVNDDQDGGGQIFAQALTTSNRYGESRAAYREVQERHQDIKRIETTLAELAQLFNDMAVLVDQQEIQIDHIHDTAAEVDVETGGALKHTETAVKSARAARRKKWICFWITVIVILAAIGIGVGVYFSNHPPGKSSSSSSGNSTSS</sequence>
<feature type="region of interest" description="Disordered" evidence="7">
    <location>
        <begin position="1"/>
        <end position="51"/>
    </location>
</feature>
<dbReference type="CDD" id="cd00179">
    <property type="entry name" value="SynN"/>
    <property type="match status" value="1"/>
</dbReference>
<comment type="similarity">
    <text evidence="2">Belongs to the syntaxin family.</text>
</comment>
<dbReference type="Proteomes" id="UP000053558">
    <property type="component" value="Unassembled WGS sequence"/>
</dbReference>
<organism evidence="10 11">
    <name type="scientific">Coniophora puteana (strain RWD-64-598)</name>
    <name type="common">Brown rot fungus</name>
    <dbReference type="NCBI Taxonomy" id="741705"/>
    <lineage>
        <taxon>Eukaryota</taxon>
        <taxon>Fungi</taxon>
        <taxon>Dikarya</taxon>
        <taxon>Basidiomycota</taxon>
        <taxon>Agaricomycotina</taxon>
        <taxon>Agaricomycetes</taxon>
        <taxon>Agaricomycetidae</taxon>
        <taxon>Boletales</taxon>
        <taxon>Coniophorineae</taxon>
        <taxon>Coniophoraceae</taxon>
        <taxon>Coniophora</taxon>
    </lineage>
</organism>
<dbReference type="GO" id="GO:0048278">
    <property type="term" value="P:vesicle docking"/>
    <property type="evidence" value="ECO:0007669"/>
    <property type="project" value="TreeGrafter"/>
</dbReference>
<dbReference type="PANTHER" id="PTHR19957">
    <property type="entry name" value="SYNTAXIN"/>
    <property type="match status" value="1"/>
</dbReference>
<dbReference type="GO" id="GO:0006906">
    <property type="term" value="P:vesicle fusion"/>
    <property type="evidence" value="ECO:0007669"/>
    <property type="project" value="TreeGrafter"/>
</dbReference>
<dbReference type="GO" id="GO:0031201">
    <property type="term" value="C:SNARE complex"/>
    <property type="evidence" value="ECO:0007669"/>
    <property type="project" value="TreeGrafter"/>
</dbReference>
<dbReference type="Gene3D" id="1.20.58.70">
    <property type="match status" value="1"/>
</dbReference>
<dbReference type="GO" id="GO:0012505">
    <property type="term" value="C:endomembrane system"/>
    <property type="evidence" value="ECO:0007669"/>
    <property type="project" value="TreeGrafter"/>
</dbReference>
<evidence type="ECO:0000256" key="1">
    <source>
        <dbReference type="ARBA" id="ARBA00004211"/>
    </source>
</evidence>
<dbReference type="CDD" id="cd15849">
    <property type="entry name" value="SNARE_Sso1"/>
    <property type="match status" value="1"/>
</dbReference>
<evidence type="ECO:0000256" key="4">
    <source>
        <dbReference type="ARBA" id="ARBA00022989"/>
    </source>
</evidence>
<feature type="compositionally biased region" description="Low complexity" evidence="7">
    <location>
        <begin position="1"/>
        <end position="18"/>
    </location>
</feature>
<dbReference type="GO" id="GO:0006887">
    <property type="term" value="P:exocytosis"/>
    <property type="evidence" value="ECO:0007669"/>
    <property type="project" value="TreeGrafter"/>
</dbReference>
<dbReference type="OMA" id="HPRNAPQ"/>
<keyword evidence="3 8" id="KW-0812">Transmembrane</keyword>
<comment type="caution">
    <text evidence="10">The sequence shown here is derived from an EMBL/GenBank/DDBJ whole genome shotgun (WGS) entry which is preliminary data.</text>
</comment>
<dbReference type="InterPro" id="IPR010989">
    <property type="entry name" value="SNARE"/>
</dbReference>